<dbReference type="RefSeq" id="WP_241434186.1">
    <property type="nucleotide sequence ID" value="NZ_AODL01000029.1"/>
</dbReference>
<protein>
    <submittedName>
        <fullName evidence="2">Uncharacterized protein</fullName>
    </submittedName>
</protein>
<evidence type="ECO:0000313" key="2">
    <source>
        <dbReference type="EMBL" id="EUJ43004.1"/>
    </source>
</evidence>
<dbReference type="Pfam" id="PF05437">
    <property type="entry name" value="AzlD"/>
    <property type="match status" value="1"/>
</dbReference>
<dbReference type="EMBL" id="AODL01000029">
    <property type="protein sequence ID" value="EUJ43004.1"/>
    <property type="molecule type" value="Genomic_DNA"/>
</dbReference>
<dbReference type="AlphaFoldDB" id="W7CTL9"/>
<dbReference type="Proteomes" id="UP000019248">
    <property type="component" value="Unassembled WGS sequence"/>
</dbReference>
<dbReference type="InterPro" id="IPR008407">
    <property type="entry name" value="Brnchd-chn_aa_trnsp_AzlD"/>
</dbReference>
<comment type="caution">
    <text evidence="2">The sequence shown here is derived from an EMBL/GenBank/DDBJ whole genome shotgun (WGS) entry which is preliminary data.</text>
</comment>
<keyword evidence="1" id="KW-1133">Transmembrane helix</keyword>
<keyword evidence="3" id="KW-1185">Reference proteome</keyword>
<feature type="transmembrane region" description="Helical" evidence="1">
    <location>
        <begin position="12"/>
        <end position="45"/>
    </location>
</feature>
<accession>W7CTL9</accession>
<gene>
    <name evidence="2" type="ORF">PRIP_14383</name>
</gene>
<evidence type="ECO:0000313" key="3">
    <source>
        <dbReference type="Proteomes" id="UP000019248"/>
    </source>
</evidence>
<evidence type="ECO:0000256" key="1">
    <source>
        <dbReference type="SAM" id="Phobius"/>
    </source>
</evidence>
<keyword evidence="1" id="KW-0472">Membrane</keyword>
<reference evidence="2 3" key="1">
    <citation type="journal article" date="2014" name="Int. J. Syst. Evol. Microbiol.">
        <title>Listeria floridensis sp. nov., Listeria aquatica sp. nov., Listeria cornellensis sp. nov., Listeria riparia sp. nov. and Listeria grandensis sp. nov., from agricultural and natural environments.</title>
        <authorList>
            <person name="den Bakker H.C."/>
            <person name="Warchocki S."/>
            <person name="Wright E.M."/>
            <person name="Allred A.F."/>
            <person name="Ahlstrom C."/>
            <person name="Manuel C.S."/>
            <person name="Stasiewicz M.J."/>
            <person name="Burrell A."/>
            <person name="Roof S."/>
            <person name="Strawn L."/>
            <person name="Fortes E.D."/>
            <person name="Nightingale K.K."/>
            <person name="Kephart D."/>
            <person name="Wiedmann M."/>
        </authorList>
    </citation>
    <scope>NUCLEOTIDE SEQUENCE [LARGE SCALE GENOMIC DNA]</scope>
    <source>
        <strain evidence="2 3">FSL S10-1204</strain>
    </source>
</reference>
<sequence>MSNGTQGFQINWLELIAVIATFIISLLTRSLLWTVIIGVIIMALLRLLF</sequence>
<name>W7CTL9_9LIST</name>
<organism evidence="2 3">
    <name type="scientific">Listeria riparia FSL S10-1204</name>
    <dbReference type="NCBI Taxonomy" id="1265816"/>
    <lineage>
        <taxon>Bacteria</taxon>
        <taxon>Bacillati</taxon>
        <taxon>Bacillota</taxon>
        <taxon>Bacilli</taxon>
        <taxon>Bacillales</taxon>
        <taxon>Listeriaceae</taxon>
        <taxon>Listeria</taxon>
    </lineage>
</organism>
<keyword evidence="1" id="KW-0812">Transmembrane</keyword>
<proteinExistence type="predicted"/>